<organism evidence="2 3">
    <name type="scientific">Liparis tanakae</name>
    <name type="common">Tanaka's snailfish</name>
    <dbReference type="NCBI Taxonomy" id="230148"/>
    <lineage>
        <taxon>Eukaryota</taxon>
        <taxon>Metazoa</taxon>
        <taxon>Chordata</taxon>
        <taxon>Craniata</taxon>
        <taxon>Vertebrata</taxon>
        <taxon>Euteleostomi</taxon>
        <taxon>Actinopterygii</taxon>
        <taxon>Neopterygii</taxon>
        <taxon>Teleostei</taxon>
        <taxon>Neoteleostei</taxon>
        <taxon>Acanthomorphata</taxon>
        <taxon>Eupercaria</taxon>
        <taxon>Perciformes</taxon>
        <taxon>Cottioidei</taxon>
        <taxon>Cottales</taxon>
        <taxon>Liparidae</taxon>
        <taxon>Liparis</taxon>
    </lineage>
</organism>
<evidence type="ECO:0000313" key="3">
    <source>
        <dbReference type="Proteomes" id="UP000314294"/>
    </source>
</evidence>
<dbReference type="AlphaFoldDB" id="A0A4Z2GIG3"/>
<dbReference type="EMBL" id="SRLO01000529">
    <property type="protein sequence ID" value="TNN53015.1"/>
    <property type="molecule type" value="Genomic_DNA"/>
</dbReference>
<feature type="region of interest" description="Disordered" evidence="1">
    <location>
        <begin position="25"/>
        <end position="57"/>
    </location>
</feature>
<comment type="caution">
    <text evidence="2">The sequence shown here is derived from an EMBL/GenBank/DDBJ whole genome shotgun (WGS) entry which is preliminary data.</text>
</comment>
<proteinExistence type="predicted"/>
<reference evidence="2 3" key="1">
    <citation type="submission" date="2019-03" db="EMBL/GenBank/DDBJ databases">
        <title>First draft genome of Liparis tanakae, snailfish: a comprehensive survey of snailfish specific genes.</title>
        <authorList>
            <person name="Kim W."/>
            <person name="Song I."/>
            <person name="Jeong J.-H."/>
            <person name="Kim D."/>
            <person name="Kim S."/>
            <person name="Ryu S."/>
            <person name="Song J.Y."/>
            <person name="Lee S.K."/>
        </authorList>
    </citation>
    <scope>NUCLEOTIDE SEQUENCE [LARGE SCALE GENOMIC DNA]</scope>
    <source>
        <tissue evidence="2">Muscle</tissue>
    </source>
</reference>
<dbReference type="Proteomes" id="UP000314294">
    <property type="component" value="Unassembled WGS sequence"/>
</dbReference>
<accession>A0A4Z2GIG3</accession>
<protein>
    <submittedName>
        <fullName evidence="2">Uncharacterized protein</fullName>
    </submittedName>
</protein>
<evidence type="ECO:0000313" key="2">
    <source>
        <dbReference type="EMBL" id="TNN53015.1"/>
    </source>
</evidence>
<evidence type="ECO:0000256" key="1">
    <source>
        <dbReference type="SAM" id="MobiDB-lite"/>
    </source>
</evidence>
<keyword evidence="3" id="KW-1185">Reference proteome</keyword>
<gene>
    <name evidence="2" type="ORF">EYF80_036766</name>
</gene>
<name>A0A4Z2GIG3_9TELE</name>
<sequence>MPDPGSESQIRHEYEAAVQRWQSEEYEKERLSQELDAISPEPPGDECSREMDAPRGAPRRLTTLFHDVLRKPQMFGCHKQAPFGLAGVQLGLWTVPSAHSRAPVEALKSGPVLKSDNVVMVKQSRTAMLSAPLLLP</sequence>